<protein>
    <submittedName>
        <fullName evidence="1 3">Uncharacterized protein</fullName>
    </submittedName>
</protein>
<sequence length="79" mass="9726">MEMTAKSMRTEVVQVEWQQCHEEHPAFRHPQQRLMDRRHPNDRAQMHVFYQCYHRCRQSRTSYTKLKKLLATVNRRVIS</sequence>
<accession>A0A0M3JHX2</accession>
<proteinExistence type="predicted"/>
<dbReference type="AlphaFoldDB" id="A0A0M3JHX2"/>
<dbReference type="WBParaSite" id="ASIM_0000723701-mRNA-1">
    <property type="protein sequence ID" value="ASIM_0000723701-mRNA-1"/>
    <property type="gene ID" value="ASIM_0000723701"/>
</dbReference>
<dbReference type="Proteomes" id="UP000267096">
    <property type="component" value="Unassembled WGS sequence"/>
</dbReference>
<name>A0A0M3JHX2_ANISI</name>
<reference evidence="1 2" key="2">
    <citation type="submission" date="2018-11" db="EMBL/GenBank/DDBJ databases">
        <authorList>
            <consortium name="Pathogen Informatics"/>
        </authorList>
    </citation>
    <scope>NUCLEOTIDE SEQUENCE [LARGE SCALE GENOMIC DNA]</scope>
</reference>
<reference evidence="3" key="1">
    <citation type="submission" date="2017-02" db="UniProtKB">
        <authorList>
            <consortium name="WormBaseParasite"/>
        </authorList>
    </citation>
    <scope>IDENTIFICATION</scope>
</reference>
<evidence type="ECO:0000313" key="2">
    <source>
        <dbReference type="Proteomes" id="UP000267096"/>
    </source>
</evidence>
<organism evidence="3">
    <name type="scientific">Anisakis simplex</name>
    <name type="common">Herring worm</name>
    <dbReference type="NCBI Taxonomy" id="6269"/>
    <lineage>
        <taxon>Eukaryota</taxon>
        <taxon>Metazoa</taxon>
        <taxon>Ecdysozoa</taxon>
        <taxon>Nematoda</taxon>
        <taxon>Chromadorea</taxon>
        <taxon>Rhabditida</taxon>
        <taxon>Spirurina</taxon>
        <taxon>Ascaridomorpha</taxon>
        <taxon>Ascaridoidea</taxon>
        <taxon>Anisakidae</taxon>
        <taxon>Anisakis</taxon>
        <taxon>Anisakis simplex complex</taxon>
    </lineage>
</organism>
<dbReference type="EMBL" id="UYRR01016185">
    <property type="protein sequence ID" value="VDK28294.1"/>
    <property type="molecule type" value="Genomic_DNA"/>
</dbReference>
<evidence type="ECO:0000313" key="3">
    <source>
        <dbReference type="WBParaSite" id="ASIM_0000723701-mRNA-1"/>
    </source>
</evidence>
<evidence type="ECO:0000313" key="1">
    <source>
        <dbReference type="EMBL" id="VDK28294.1"/>
    </source>
</evidence>
<gene>
    <name evidence="1" type="ORF">ASIM_LOCUS7004</name>
</gene>
<keyword evidence="2" id="KW-1185">Reference proteome</keyword>